<dbReference type="AlphaFoldDB" id="A0A2N9EFR5"/>
<name>A0A2N9EFR5_FAGSY</name>
<protein>
    <submittedName>
        <fullName evidence="1">Uncharacterized protein</fullName>
    </submittedName>
</protein>
<sequence>MAARVAQIQPLPRGVGPNIGAVLQALNFGVEMGFLDVVVEGPSALFSFDALHRQLELESTVTDVWVGDIPRV</sequence>
<organism evidence="1">
    <name type="scientific">Fagus sylvatica</name>
    <name type="common">Beechnut</name>
    <dbReference type="NCBI Taxonomy" id="28930"/>
    <lineage>
        <taxon>Eukaryota</taxon>
        <taxon>Viridiplantae</taxon>
        <taxon>Streptophyta</taxon>
        <taxon>Embryophyta</taxon>
        <taxon>Tracheophyta</taxon>
        <taxon>Spermatophyta</taxon>
        <taxon>Magnoliopsida</taxon>
        <taxon>eudicotyledons</taxon>
        <taxon>Gunneridae</taxon>
        <taxon>Pentapetalae</taxon>
        <taxon>rosids</taxon>
        <taxon>fabids</taxon>
        <taxon>Fagales</taxon>
        <taxon>Fagaceae</taxon>
        <taxon>Fagus</taxon>
    </lineage>
</organism>
<proteinExistence type="predicted"/>
<reference evidence="1" key="1">
    <citation type="submission" date="2018-02" db="EMBL/GenBank/DDBJ databases">
        <authorList>
            <person name="Cohen D.B."/>
            <person name="Kent A.D."/>
        </authorList>
    </citation>
    <scope>NUCLEOTIDE SEQUENCE</scope>
</reference>
<dbReference type="EMBL" id="OIVN01000060">
    <property type="protein sequence ID" value="SPC73501.1"/>
    <property type="molecule type" value="Genomic_DNA"/>
</dbReference>
<evidence type="ECO:0000313" key="1">
    <source>
        <dbReference type="EMBL" id="SPC73501.1"/>
    </source>
</evidence>
<gene>
    <name evidence="1" type="ORF">FSB_LOCUS1383</name>
</gene>
<accession>A0A2N9EFR5</accession>